<evidence type="ECO:0000313" key="2">
    <source>
        <dbReference type="EMBL" id="GAA2721688.1"/>
    </source>
</evidence>
<accession>A0ABP6GHD5</accession>
<organism evidence="2 3">
    <name type="scientific">Streptomyces luteosporeus</name>
    <dbReference type="NCBI Taxonomy" id="173856"/>
    <lineage>
        <taxon>Bacteria</taxon>
        <taxon>Bacillati</taxon>
        <taxon>Actinomycetota</taxon>
        <taxon>Actinomycetes</taxon>
        <taxon>Kitasatosporales</taxon>
        <taxon>Streptomycetaceae</taxon>
        <taxon>Streptomyces</taxon>
    </lineage>
</organism>
<dbReference type="Proteomes" id="UP001500886">
    <property type="component" value="Unassembled WGS sequence"/>
</dbReference>
<comment type="caution">
    <text evidence="2">The sequence shown here is derived from an EMBL/GenBank/DDBJ whole genome shotgun (WGS) entry which is preliminary data.</text>
</comment>
<sequence>MTQLENAPAADRTDGAPRTSPLPDLSRTGLRGLRGSRDPALAEAVRHVLAHPAELAEGWDDGSVGGLAGAPCDGR</sequence>
<reference evidence="3" key="1">
    <citation type="journal article" date="2019" name="Int. J. Syst. Evol. Microbiol.">
        <title>The Global Catalogue of Microorganisms (GCM) 10K type strain sequencing project: providing services to taxonomists for standard genome sequencing and annotation.</title>
        <authorList>
            <consortium name="The Broad Institute Genomics Platform"/>
            <consortium name="The Broad Institute Genome Sequencing Center for Infectious Disease"/>
            <person name="Wu L."/>
            <person name="Ma J."/>
        </authorList>
    </citation>
    <scope>NUCLEOTIDE SEQUENCE [LARGE SCALE GENOMIC DNA]</scope>
    <source>
        <strain evidence="3">JCM 4542</strain>
    </source>
</reference>
<keyword evidence="3" id="KW-1185">Reference proteome</keyword>
<feature type="region of interest" description="Disordered" evidence="1">
    <location>
        <begin position="1"/>
        <end position="38"/>
    </location>
</feature>
<name>A0ABP6GHD5_9ACTN</name>
<dbReference type="EMBL" id="BAAASL010000018">
    <property type="protein sequence ID" value="GAA2721688.1"/>
    <property type="molecule type" value="Genomic_DNA"/>
</dbReference>
<gene>
    <name evidence="2" type="ORF">GCM10010315_45110</name>
</gene>
<evidence type="ECO:0000313" key="3">
    <source>
        <dbReference type="Proteomes" id="UP001500886"/>
    </source>
</evidence>
<protein>
    <submittedName>
        <fullName evidence="2">Uncharacterized protein</fullName>
    </submittedName>
</protein>
<evidence type="ECO:0000256" key="1">
    <source>
        <dbReference type="SAM" id="MobiDB-lite"/>
    </source>
</evidence>
<proteinExistence type="predicted"/>
<dbReference type="RefSeq" id="WP_344437284.1">
    <property type="nucleotide sequence ID" value="NZ_BAAASL010000018.1"/>
</dbReference>